<dbReference type="GO" id="GO:0005829">
    <property type="term" value="C:cytosol"/>
    <property type="evidence" value="ECO:0007669"/>
    <property type="project" value="TreeGrafter"/>
</dbReference>
<dbReference type="Pfam" id="PF00248">
    <property type="entry name" value="Aldo_ket_red"/>
    <property type="match status" value="1"/>
</dbReference>
<evidence type="ECO:0000313" key="4">
    <source>
        <dbReference type="Proteomes" id="UP000295680"/>
    </source>
</evidence>
<keyword evidence="4" id="KW-1185">Reference proteome</keyword>
<name>A0A4R2IJ24_9PSEU</name>
<sequence length="382" mass="42056">MTSRHAADDASRPTIPTRQLGATGITAPAIGIGCWAIGGPDDNLGMPMGWSTGANEDESLTGLEKAWECGARLYDTADVYGHGKSERLLGRLVAQVPRKEIVLASKVGYCAGTAEHGFEPRHMRRQLEQSLDNLKTDHLDIYAFHHPNFGTDDRWLQPAIEAMRTFRDQGLIRAIGMRGPHRFALDRLTTPPDHRGDKVARFKALFDKIEPDVLAIRDNLLTPSAQSDGIFSFADQQNVGILISKPLGQGLLTGAYRPDTQPTFGLGDHRLRKRWFQPDAIEIIDTGLNHLRAIVGTRTEDLISVALWACLDRSPNAIALAGFTSPDQVAMNLRSLNPRPVLEKIAAARKIMTEVQKQLDATGETILPSQPCDERHLPSTQN</sequence>
<proteinExistence type="predicted"/>
<organism evidence="3 4">
    <name type="scientific">Actinocrispum wychmicini</name>
    <dbReference type="NCBI Taxonomy" id="1213861"/>
    <lineage>
        <taxon>Bacteria</taxon>
        <taxon>Bacillati</taxon>
        <taxon>Actinomycetota</taxon>
        <taxon>Actinomycetes</taxon>
        <taxon>Pseudonocardiales</taxon>
        <taxon>Pseudonocardiaceae</taxon>
        <taxon>Actinocrispum</taxon>
    </lineage>
</organism>
<dbReference type="PANTHER" id="PTHR42686">
    <property type="entry name" value="GH17980P-RELATED"/>
    <property type="match status" value="1"/>
</dbReference>
<dbReference type="InterPro" id="IPR020471">
    <property type="entry name" value="AKR"/>
</dbReference>
<evidence type="ECO:0000256" key="1">
    <source>
        <dbReference type="SAM" id="MobiDB-lite"/>
    </source>
</evidence>
<dbReference type="InterPro" id="IPR023210">
    <property type="entry name" value="NADP_OxRdtase_dom"/>
</dbReference>
<dbReference type="Proteomes" id="UP000295680">
    <property type="component" value="Unassembled WGS sequence"/>
</dbReference>
<feature type="domain" description="NADP-dependent oxidoreductase" evidence="2">
    <location>
        <begin position="30"/>
        <end position="338"/>
    </location>
</feature>
<dbReference type="PRINTS" id="PR00069">
    <property type="entry name" value="ALDKETRDTASE"/>
</dbReference>
<dbReference type="RefSeq" id="WP_243727654.1">
    <property type="nucleotide sequence ID" value="NZ_SLWS01000026.1"/>
</dbReference>
<dbReference type="EMBL" id="SLWS01000026">
    <property type="protein sequence ID" value="TCO43808.1"/>
    <property type="molecule type" value="Genomic_DNA"/>
</dbReference>
<dbReference type="InterPro" id="IPR036812">
    <property type="entry name" value="NAD(P)_OxRdtase_dom_sf"/>
</dbReference>
<dbReference type="PROSITE" id="PS51257">
    <property type="entry name" value="PROKAR_LIPOPROTEIN"/>
    <property type="match status" value="1"/>
</dbReference>
<dbReference type="Gene3D" id="3.20.20.100">
    <property type="entry name" value="NADP-dependent oxidoreductase domain"/>
    <property type="match status" value="1"/>
</dbReference>
<dbReference type="PANTHER" id="PTHR42686:SF1">
    <property type="entry name" value="GH17980P-RELATED"/>
    <property type="match status" value="1"/>
</dbReference>
<feature type="compositionally biased region" description="Basic and acidic residues" evidence="1">
    <location>
        <begin position="372"/>
        <end position="382"/>
    </location>
</feature>
<evidence type="ECO:0000313" key="3">
    <source>
        <dbReference type="EMBL" id="TCO43808.1"/>
    </source>
</evidence>
<protein>
    <submittedName>
        <fullName evidence="3">Aryl-alcohol dehydrogenase-like predicted oxidoreductase</fullName>
    </submittedName>
</protein>
<dbReference type="SUPFAM" id="SSF51430">
    <property type="entry name" value="NAD(P)-linked oxidoreductase"/>
    <property type="match status" value="1"/>
</dbReference>
<gene>
    <name evidence="3" type="ORF">EV192_12623</name>
</gene>
<feature type="compositionally biased region" description="Basic and acidic residues" evidence="1">
    <location>
        <begin position="1"/>
        <end position="11"/>
    </location>
</feature>
<reference evidence="3 4" key="1">
    <citation type="submission" date="2019-03" db="EMBL/GenBank/DDBJ databases">
        <title>Genomic Encyclopedia of Type Strains, Phase IV (KMG-IV): sequencing the most valuable type-strain genomes for metagenomic binning, comparative biology and taxonomic classification.</title>
        <authorList>
            <person name="Goeker M."/>
        </authorList>
    </citation>
    <scope>NUCLEOTIDE SEQUENCE [LARGE SCALE GENOMIC DNA]</scope>
    <source>
        <strain evidence="3 4">DSM 45934</strain>
    </source>
</reference>
<comment type="caution">
    <text evidence="3">The sequence shown here is derived from an EMBL/GenBank/DDBJ whole genome shotgun (WGS) entry which is preliminary data.</text>
</comment>
<dbReference type="AlphaFoldDB" id="A0A4R2IJ24"/>
<accession>A0A4R2IJ24</accession>
<feature type="region of interest" description="Disordered" evidence="1">
    <location>
        <begin position="1"/>
        <end position="20"/>
    </location>
</feature>
<feature type="region of interest" description="Disordered" evidence="1">
    <location>
        <begin position="362"/>
        <end position="382"/>
    </location>
</feature>
<evidence type="ECO:0000259" key="2">
    <source>
        <dbReference type="Pfam" id="PF00248"/>
    </source>
</evidence>
<dbReference type="GO" id="GO:0016491">
    <property type="term" value="F:oxidoreductase activity"/>
    <property type="evidence" value="ECO:0007669"/>
    <property type="project" value="InterPro"/>
</dbReference>